<dbReference type="SUPFAM" id="SSF101238">
    <property type="entry name" value="XPC-binding domain"/>
    <property type="match status" value="1"/>
</dbReference>
<protein>
    <recommendedName>
        <fullName evidence="1">Ubiquitin receptor RAD23</fullName>
    </recommendedName>
    <alternativeName>
        <fullName evidence="1">DNA repair protein RAD23</fullName>
    </alternativeName>
</protein>
<dbReference type="PANTHER" id="PTHR10621:SF0">
    <property type="entry name" value="UV EXCISION REPAIR PROTEIN RAD23"/>
    <property type="match status" value="1"/>
</dbReference>
<dbReference type="GO" id="GO:0005829">
    <property type="term" value="C:cytosol"/>
    <property type="evidence" value="ECO:0007669"/>
    <property type="project" value="TreeGrafter"/>
</dbReference>
<dbReference type="Gene3D" id="1.10.10.540">
    <property type="entry name" value="XPC-binding domain"/>
    <property type="match status" value="1"/>
</dbReference>
<dbReference type="Pfam" id="PF05659">
    <property type="entry name" value="RPW8"/>
    <property type="match status" value="1"/>
</dbReference>
<proteinExistence type="inferred from homology"/>
<dbReference type="InterPro" id="IPR008808">
    <property type="entry name" value="Powdery_mildew-R_dom"/>
</dbReference>
<dbReference type="GO" id="GO:0043130">
    <property type="term" value="F:ubiquitin binding"/>
    <property type="evidence" value="ECO:0007669"/>
    <property type="project" value="UniProtKB-UniRule"/>
</dbReference>
<feature type="domain" description="UBA" evidence="2">
    <location>
        <begin position="254"/>
        <end position="287"/>
    </location>
</feature>
<dbReference type="GO" id="GO:0005654">
    <property type="term" value="C:nucleoplasm"/>
    <property type="evidence" value="ECO:0007669"/>
    <property type="project" value="TreeGrafter"/>
</dbReference>
<dbReference type="InterPro" id="IPR009060">
    <property type="entry name" value="UBA-like_sf"/>
</dbReference>
<evidence type="ECO:0000256" key="1">
    <source>
        <dbReference type="RuleBase" id="RU367049"/>
    </source>
</evidence>
<organism evidence="4 5">
    <name type="scientific">Rhododendron williamsianum</name>
    <dbReference type="NCBI Taxonomy" id="262921"/>
    <lineage>
        <taxon>Eukaryota</taxon>
        <taxon>Viridiplantae</taxon>
        <taxon>Streptophyta</taxon>
        <taxon>Embryophyta</taxon>
        <taxon>Tracheophyta</taxon>
        <taxon>Spermatophyta</taxon>
        <taxon>Magnoliopsida</taxon>
        <taxon>eudicotyledons</taxon>
        <taxon>Gunneridae</taxon>
        <taxon>Pentapetalae</taxon>
        <taxon>asterids</taxon>
        <taxon>Ericales</taxon>
        <taxon>Ericaceae</taxon>
        <taxon>Ericoideae</taxon>
        <taxon>Rhodoreae</taxon>
        <taxon>Rhododendron</taxon>
    </lineage>
</organism>
<dbReference type="Pfam" id="PF00627">
    <property type="entry name" value="UBA"/>
    <property type="match status" value="1"/>
</dbReference>
<dbReference type="GO" id="GO:0070628">
    <property type="term" value="F:proteasome binding"/>
    <property type="evidence" value="ECO:0007669"/>
    <property type="project" value="TreeGrafter"/>
</dbReference>
<dbReference type="InterPro" id="IPR004806">
    <property type="entry name" value="Rad23"/>
</dbReference>
<dbReference type="SUPFAM" id="SSF46934">
    <property type="entry name" value="UBA-like"/>
    <property type="match status" value="1"/>
</dbReference>
<dbReference type="Gene3D" id="1.10.8.10">
    <property type="entry name" value="DNA helicase RuvA subunit, C-terminal domain"/>
    <property type="match status" value="1"/>
</dbReference>
<dbReference type="GO" id="GO:0031593">
    <property type="term" value="F:polyubiquitin modification-dependent protein binding"/>
    <property type="evidence" value="ECO:0007669"/>
    <property type="project" value="UniProtKB-UniRule"/>
</dbReference>
<dbReference type="Pfam" id="PF09280">
    <property type="entry name" value="XPC-binding"/>
    <property type="match status" value="1"/>
</dbReference>
<reference evidence="4 5" key="1">
    <citation type="journal article" date="2019" name="Genome Biol. Evol.">
        <title>The Rhododendron genome and chromosomal organization provide insight into shared whole-genome duplications across the heath family (Ericaceae).</title>
        <authorList>
            <person name="Soza V.L."/>
            <person name="Lindsley D."/>
            <person name="Waalkes A."/>
            <person name="Ramage E."/>
            <person name="Patwardhan R.P."/>
            <person name="Burton J.N."/>
            <person name="Adey A."/>
            <person name="Kumar A."/>
            <person name="Qiu R."/>
            <person name="Shendure J."/>
            <person name="Hall B."/>
        </authorList>
    </citation>
    <scope>NUCLEOTIDE SEQUENCE [LARGE SCALE GENOMIC DNA]</scope>
    <source>
        <strain evidence="4">RSF 1966-606</strain>
    </source>
</reference>
<evidence type="ECO:0000313" key="5">
    <source>
        <dbReference type="Proteomes" id="UP000428333"/>
    </source>
</evidence>
<dbReference type="AlphaFoldDB" id="A0A6A4MR37"/>
<keyword evidence="1" id="KW-0539">Nucleus</keyword>
<comment type="caution">
    <text evidence="4">The sequence shown here is derived from an EMBL/GenBank/DDBJ whole genome shotgun (WGS) entry which is preliminary data.</text>
</comment>
<feature type="domain" description="RPW8" evidence="3">
    <location>
        <begin position="1"/>
        <end position="148"/>
    </location>
</feature>
<sequence>MEFATVAIDVLCGKILNAIKKVWTRSKQFKPLLKQLESTVERITPIFKDIESLNEDVHRPATETKVLVDQLKRGESLVLECAGARWWNKSSYAKKLIEYDTSLTRAAPEVQLKAEEIRVRDPLDFLRNSPQFLALLPLLKENRDILELTLQGLRKKHPNIFKLIEDHKDAFEELINEPVDGSDGSSEMQGFEPCEVLEYIGPFLESVVFSRSLEHALRKGSLEDLSDQPEQEMPPAINVSHAEQEMPHTISVILAEQEAIERLEEMGFDSDLVIEAFLACDGNEELAYCGTTGNMVEVADGLTRSG</sequence>
<feature type="non-terminal residue" evidence="4">
    <location>
        <position position="1"/>
    </location>
</feature>
<dbReference type="GO" id="GO:0043161">
    <property type="term" value="P:proteasome-mediated ubiquitin-dependent protein catabolic process"/>
    <property type="evidence" value="ECO:0007669"/>
    <property type="project" value="UniProtKB-UniRule"/>
</dbReference>
<comment type="similarity">
    <text evidence="1">Belongs to the RAD23 family.</text>
</comment>
<keyword evidence="1" id="KW-0963">Cytoplasm</keyword>
<comment type="subcellular location">
    <subcellularLocation>
        <location evidence="1">Nucleus</location>
    </subcellularLocation>
    <subcellularLocation>
        <location evidence="1">Cytoplasm</location>
    </subcellularLocation>
</comment>
<keyword evidence="1" id="KW-0227">DNA damage</keyword>
<dbReference type="EMBL" id="QEFC01000017">
    <property type="protein sequence ID" value="KAE9467667.1"/>
    <property type="molecule type" value="Genomic_DNA"/>
</dbReference>
<name>A0A6A4MR37_9ERIC</name>
<dbReference type="InterPro" id="IPR015940">
    <property type="entry name" value="UBA"/>
</dbReference>
<keyword evidence="1" id="KW-0234">DNA repair</keyword>
<dbReference type="GO" id="GO:0006289">
    <property type="term" value="P:nucleotide-excision repair"/>
    <property type="evidence" value="ECO:0007669"/>
    <property type="project" value="UniProtKB-UniRule"/>
</dbReference>
<dbReference type="Proteomes" id="UP000428333">
    <property type="component" value="Linkage Group LG01"/>
</dbReference>
<comment type="function">
    <text evidence="1">Multiubiquitin chain receptor involved in modulation of proteasomal degradation. Involved in nucleotide excision repair.</text>
</comment>
<dbReference type="InterPro" id="IPR015360">
    <property type="entry name" value="XPC-bd"/>
</dbReference>
<dbReference type="GO" id="GO:0003684">
    <property type="term" value="F:damaged DNA binding"/>
    <property type="evidence" value="ECO:0007669"/>
    <property type="project" value="UniProtKB-UniRule"/>
</dbReference>
<dbReference type="FunFam" id="1.10.8.10:FF:000002">
    <property type="entry name" value="UV excision repair protein RAD23 homolog"/>
    <property type="match status" value="1"/>
</dbReference>
<gene>
    <name evidence="4" type="ORF">C3L33_00426</name>
</gene>
<dbReference type="PANTHER" id="PTHR10621">
    <property type="entry name" value="UV EXCISION REPAIR PROTEIN RAD23"/>
    <property type="match status" value="1"/>
</dbReference>
<dbReference type="InterPro" id="IPR036353">
    <property type="entry name" value="XPC-bd_sf"/>
</dbReference>
<accession>A0A6A4MR37</accession>
<dbReference type="PRINTS" id="PR01839">
    <property type="entry name" value="RAD23PROTEIN"/>
</dbReference>
<dbReference type="CDD" id="cd14281">
    <property type="entry name" value="UBA2_Rad23_like"/>
    <property type="match status" value="1"/>
</dbReference>
<evidence type="ECO:0000313" key="4">
    <source>
        <dbReference type="EMBL" id="KAE9467667.1"/>
    </source>
</evidence>
<dbReference type="PROSITE" id="PS50030">
    <property type="entry name" value="UBA"/>
    <property type="match status" value="1"/>
</dbReference>
<dbReference type="OrthoDB" id="1097453at2759"/>
<evidence type="ECO:0000259" key="3">
    <source>
        <dbReference type="PROSITE" id="PS51153"/>
    </source>
</evidence>
<keyword evidence="5" id="KW-1185">Reference proteome</keyword>
<dbReference type="PROSITE" id="PS51153">
    <property type="entry name" value="RPW8"/>
    <property type="match status" value="1"/>
</dbReference>
<evidence type="ECO:0000259" key="2">
    <source>
        <dbReference type="PROSITE" id="PS50030"/>
    </source>
</evidence>